<name>A0A8T1KRS1_9STRA</name>
<sequence length="43" mass="4506">MTQYFAVCSATLGRSAQGATRPETAGRPLHAHLVPVDAEAARP</sequence>
<reference evidence="1" key="1">
    <citation type="submission" date="2018-10" db="EMBL/GenBank/DDBJ databases">
        <title>Effector identification in a new, highly contiguous assembly of the strawberry crown rot pathogen Phytophthora cactorum.</title>
        <authorList>
            <person name="Armitage A.D."/>
            <person name="Nellist C.F."/>
            <person name="Bates H."/>
            <person name="Vickerstaff R.J."/>
            <person name="Harrison R.J."/>
        </authorList>
    </citation>
    <scope>NUCLEOTIDE SEQUENCE</scope>
    <source>
        <strain evidence="1">4040</strain>
    </source>
</reference>
<comment type="caution">
    <text evidence="1">The sequence shown here is derived from an EMBL/GenBank/DDBJ whole genome shotgun (WGS) entry which is preliminary data.</text>
</comment>
<proteinExistence type="predicted"/>
<protein>
    <submittedName>
        <fullName evidence="1">Uncharacterized protein</fullName>
    </submittedName>
</protein>
<organism evidence="1 2">
    <name type="scientific">Phytophthora cactorum</name>
    <dbReference type="NCBI Taxonomy" id="29920"/>
    <lineage>
        <taxon>Eukaryota</taxon>
        <taxon>Sar</taxon>
        <taxon>Stramenopiles</taxon>
        <taxon>Oomycota</taxon>
        <taxon>Peronosporomycetes</taxon>
        <taxon>Peronosporales</taxon>
        <taxon>Peronosporaceae</taxon>
        <taxon>Phytophthora</taxon>
    </lineage>
</organism>
<evidence type="ECO:0000313" key="2">
    <source>
        <dbReference type="Proteomes" id="UP000736787"/>
    </source>
</evidence>
<accession>A0A8T1KRS1</accession>
<dbReference type="AlphaFoldDB" id="A0A8T1KRS1"/>
<evidence type="ECO:0000313" key="1">
    <source>
        <dbReference type="EMBL" id="KAG2923037.1"/>
    </source>
</evidence>
<dbReference type="Proteomes" id="UP000736787">
    <property type="component" value="Unassembled WGS sequence"/>
</dbReference>
<gene>
    <name evidence="1" type="ORF">PC117_g15829</name>
</gene>
<dbReference type="EMBL" id="RCMK01000541">
    <property type="protein sequence ID" value="KAG2923037.1"/>
    <property type="molecule type" value="Genomic_DNA"/>
</dbReference>